<evidence type="ECO:0000259" key="10">
    <source>
        <dbReference type="Pfam" id="PF02503"/>
    </source>
</evidence>
<keyword evidence="6 8" id="KW-0067">ATP-binding</keyword>
<dbReference type="PANTHER" id="PTHR30218">
    <property type="entry name" value="POLYPHOSPHATE KINASE"/>
    <property type="match status" value="1"/>
</dbReference>
<evidence type="ECO:0000313" key="15">
    <source>
        <dbReference type="Proteomes" id="UP000730161"/>
    </source>
</evidence>
<comment type="similarity">
    <text evidence="8 9">Belongs to the polyphosphate kinase 1 (PPK1) family.</text>
</comment>
<comment type="cofactor">
    <cofactor evidence="8">
        <name>Mg(2+)</name>
        <dbReference type="ChEBI" id="CHEBI:18420"/>
    </cofactor>
</comment>
<proteinExistence type="inferred from homology"/>
<protein>
    <recommendedName>
        <fullName evidence="8 9">Polyphosphate kinase</fullName>
        <ecNumber evidence="8 9">2.7.4.1</ecNumber>
    </recommendedName>
    <alternativeName>
        <fullName evidence="8">ATP-polyphosphate phosphotransferase</fullName>
    </alternativeName>
    <alternativeName>
        <fullName evidence="8">Polyphosphoric acid kinase</fullName>
    </alternativeName>
</protein>
<comment type="PTM">
    <text evidence="8 9">An intermediate of this reaction is the autophosphorylated ppk in which a phosphate is covalently linked to a histidine residue through a N-P bond.</text>
</comment>
<feature type="binding site" evidence="8">
    <location>
        <position position="483"/>
    </location>
    <ligand>
        <name>ATP</name>
        <dbReference type="ChEBI" id="CHEBI:30616"/>
    </ligand>
</feature>
<evidence type="ECO:0000259" key="11">
    <source>
        <dbReference type="Pfam" id="PF13089"/>
    </source>
</evidence>
<evidence type="ECO:0000256" key="1">
    <source>
        <dbReference type="ARBA" id="ARBA00022553"/>
    </source>
</evidence>
<comment type="caution">
    <text evidence="14">The sequence shown here is derived from an EMBL/GenBank/DDBJ whole genome shotgun (WGS) entry which is preliminary data.</text>
</comment>
<feature type="domain" description="Polyphosphate kinase C-terminal" evidence="12">
    <location>
        <begin position="528"/>
        <end position="687"/>
    </location>
</feature>
<keyword evidence="7 8" id="KW-0460">Magnesium</keyword>
<dbReference type="InterPro" id="IPR025198">
    <property type="entry name" value="PPK_N_dom"/>
</dbReference>
<dbReference type="Proteomes" id="UP000730161">
    <property type="component" value="Unassembled WGS sequence"/>
</dbReference>
<gene>
    <name evidence="8" type="primary">ppk</name>
    <name evidence="14" type="ORF">RJ53_04920</name>
</gene>
<dbReference type="GO" id="GO:0006799">
    <property type="term" value="P:polyphosphate biosynthetic process"/>
    <property type="evidence" value="ECO:0007669"/>
    <property type="project" value="UniProtKB-UniRule"/>
</dbReference>
<feature type="binding site" evidence="8">
    <location>
        <position position="390"/>
    </location>
    <ligand>
        <name>Mg(2+)</name>
        <dbReference type="ChEBI" id="CHEBI:18420"/>
    </ligand>
</feature>
<feature type="binding site" evidence="8">
    <location>
        <position position="582"/>
    </location>
    <ligand>
        <name>ATP</name>
        <dbReference type="ChEBI" id="CHEBI:30616"/>
    </ligand>
</feature>
<keyword evidence="5 8" id="KW-0418">Kinase</keyword>
<dbReference type="InterPro" id="IPR041108">
    <property type="entry name" value="PP_kinase_C_1"/>
</dbReference>
<dbReference type="InterPro" id="IPR003414">
    <property type="entry name" value="PP_kinase"/>
</dbReference>
<sequence>MDGDAIRRDDTTDQVLINTPKVFFNRELSWIQFNRRVLEEAWEGDHPLLERVKFLSIFSNNLDEFVMIRLSGLWRQVESGALERPPDALSPAEQIAGIRSELLPLLEEATECWREYLLPRLREEGIFIHRMEDLSPECRKNARERFMKEIFPIITPMAFDISHPFPFISNLSLNLAVVINHPQRGRLFSRVKVPRGIVKRFIRLVEMPDAGRRDYHFVMLEDLIADNLDLLFPGMDVEAAYPFRVTRDADFEIEEDEASDLLTSIEESVEHRRIGQPVRLEVDSSVPSWIREMLGAKLHLHPNQVDTSTGPIGMADLMELTGINRPELKDPPFLPATPPGLENEKQIFAAIRQRDYLLYHPYDSFNPVVAFIRQAARDPDVLAIKQTLYRVGTNSPIVEALMEARERGKQVTVLVELKARFDEENNIVWARALERAGVHVVYGLVGLKVHAKLCMVIRREGERLVTYTHIGTGNYNAQTARVYTDIGIFTTDPDVGSDAADLFNALTGYSAKRRYRTFLVSHGKDGLMRDDLIMRINREIQRHRETGDGCIVFKCNALVDPACIAALYRASEEGVSIHLQVRGICCLRPGIPGLSRNITVSSIVGRFLEHTRIFYFRNGGEEDVLIGSADLMPRNLDRRVEILYPIRDAMIRQMLIEKILWIHLKDTLKMRMMNDTGRYKRQELGPEPLDSQGWMITNRGIWHDA</sequence>
<dbReference type="SUPFAM" id="SSF140356">
    <property type="entry name" value="PPK N-terminal domain-like"/>
    <property type="match status" value="1"/>
</dbReference>
<dbReference type="NCBIfam" id="NF003918">
    <property type="entry name" value="PRK05443.1-2"/>
    <property type="match status" value="1"/>
</dbReference>
<dbReference type="SUPFAM" id="SSF143724">
    <property type="entry name" value="PHP14-like"/>
    <property type="match status" value="1"/>
</dbReference>
<evidence type="ECO:0000256" key="9">
    <source>
        <dbReference type="RuleBase" id="RU003800"/>
    </source>
</evidence>
<evidence type="ECO:0000256" key="8">
    <source>
        <dbReference type="HAMAP-Rule" id="MF_00347"/>
    </source>
</evidence>
<dbReference type="CDD" id="cd09165">
    <property type="entry name" value="PLDc_PaPPK1_C1_like"/>
    <property type="match status" value="1"/>
</dbReference>
<reference evidence="14" key="1">
    <citation type="submission" date="2014-12" db="EMBL/GenBank/DDBJ databases">
        <authorList>
            <person name="Huang H.-H."/>
            <person name="Chen S.-C."/>
            <person name="Lai M.-C."/>
        </authorList>
    </citation>
    <scope>NUCLEOTIDE SEQUENCE</scope>
    <source>
        <strain evidence="14">K1F9705b</strain>
    </source>
</reference>
<dbReference type="Gene3D" id="3.30.1840.10">
    <property type="entry name" value="Polyphosphate kinase middle domain"/>
    <property type="match status" value="1"/>
</dbReference>
<keyword evidence="3 8" id="KW-0479">Metal-binding</keyword>
<evidence type="ECO:0000256" key="3">
    <source>
        <dbReference type="ARBA" id="ARBA00022723"/>
    </source>
</evidence>
<feature type="binding site" evidence="8">
    <location>
        <position position="420"/>
    </location>
    <ligand>
        <name>Mg(2+)</name>
        <dbReference type="ChEBI" id="CHEBI:18420"/>
    </ligand>
</feature>
<evidence type="ECO:0000313" key="14">
    <source>
        <dbReference type="EMBL" id="MBR1368888.1"/>
    </source>
</evidence>
<organism evidence="14 15">
    <name type="scientific">Methanocalculus chunghsingensis</name>
    <dbReference type="NCBI Taxonomy" id="156457"/>
    <lineage>
        <taxon>Archaea</taxon>
        <taxon>Methanobacteriati</taxon>
        <taxon>Methanobacteriota</taxon>
        <taxon>Stenosarchaea group</taxon>
        <taxon>Methanomicrobia</taxon>
        <taxon>Methanomicrobiales</taxon>
        <taxon>Methanocalculaceae</taxon>
        <taxon>Methanocalculus</taxon>
    </lineage>
</organism>
<feature type="active site" description="Phosphohistidine intermediate" evidence="8">
    <location>
        <position position="450"/>
    </location>
</feature>
<dbReference type="NCBIfam" id="NF003917">
    <property type="entry name" value="PRK05443.1-1"/>
    <property type="match status" value="1"/>
</dbReference>
<feature type="binding site" evidence="8">
    <location>
        <position position="610"/>
    </location>
    <ligand>
        <name>ATP</name>
        <dbReference type="ChEBI" id="CHEBI:30616"/>
    </ligand>
</feature>
<dbReference type="Gene3D" id="1.20.58.310">
    <property type="entry name" value="Polyphosphate kinase N-terminal domain"/>
    <property type="match status" value="1"/>
</dbReference>
<evidence type="ECO:0000256" key="4">
    <source>
        <dbReference type="ARBA" id="ARBA00022741"/>
    </source>
</evidence>
<evidence type="ECO:0000256" key="6">
    <source>
        <dbReference type="ARBA" id="ARBA00022840"/>
    </source>
</evidence>
<dbReference type="HAMAP" id="MF_00347">
    <property type="entry name" value="Polyphosphate_kinase"/>
    <property type="match status" value="1"/>
</dbReference>
<dbReference type="InterPro" id="IPR036832">
    <property type="entry name" value="PPK_N_dom_sf"/>
</dbReference>
<dbReference type="PIRSF" id="PIRSF015589">
    <property type="entry name" value="PP_kinase"/>
    <property type="match status" value="1"/>
</dbReference>
<dbReference type="Pfam" id="PF13089">
    <property type="entry name" value="PP_kinase_N"/>
    <property type="match status" value="1"/>
</dbReference>
<evidence type="ECO:0000259" key="13">
    <source>
        <dbReference type="Pfam" id="PF17941"/>
    </source>
</evidence>
<feature type="domain" description="Polyphosphate kinase middle" evidence="10">
    <location>
        <begin position="139"/>
        <end position="320"/>
    </location>
</feature>
<dbReference type="GO" id="GO:0005524">
    <property type="term" value="F:ATP binding"/>
    <property type="evidence" value="ECO:0007669"/>
    <property type="project" value="UniProtKB-KW"/>
</dbReference>
<feature type="binding site" evidence="8">
    <location>
        <position position="61"/>
    </location>
    <ligand>
        <name>ATP</name>
        <dbReference type="ChEBI" id="CHEBI:30616"/>
    </ligand>
</feature>
<dbReference type="EC" id="2.7.4.1" evidence="8 9"/>
<keyword evidence="1 8" id="KW-0597">Phosphoprotein</keyword>
<dbReference type="AlphaFoldDB" id="A0A8J7W7E0"/>
<accession>A0A8J7W7E0</accession>
<dbReference type="Pfam" id="PF13090">
    <property type="entry name" value="PP_kinase_C"/>
    <property type="match status" value="1"/>
</dbReference>
<dbReference type="InterPro" id="IPR024953">
    <property type="entry name" value="PP_kinase_middle"/>
</dbReference>
<keyword evidence="2 8" id="KW-0808">Transferase</keyword>
<dbReference type="EMBL" id="JWHL01000005">
    <property type="protein sequence ID" value="MBR1368888.1"/>
    <property type="molecule type" value="Genomic_DNA"/>
</dbReference>
<dbReference type="PANTHER" id="PTHR30218:SF0">
    <property type="entry name" value="POLYPHOSPHATE KINASE"/>
    <property type="match status" value="1"/>
</dbReference>
<feature type="domain" description="Polyphosphate kinase N-terminal" evidence="11">
    <location>
        <begin position="23"/>
        <end position="128"/>
    </location>
</feature>
<dbReference type="FunFam" id="3.30.870.10:FF:000001">
    <property type="entry name" value="Polyphosphate kinase"/>
    <property type="match status" value="1"/>
</dbReference>
<evidence type="ECO:0000256" key="7">
    <source>
        <dbReference type="ARBA" id="ARBA00022842"/>
    </source>
</evidence>
<feature type="domain" description="Polyphosphate kinase C-terminal" evidence="13">
    <location>
        <begin position="346"/>
        <end position="511"/>
    </location>
</feature>
<dbReference type="GO" id="GO:0008976">
    <property type="term" value="F:polyphosphate kinase activity"/>
    <property type="evidence" value="ECO:0007669"/>
    <property type="project" value="UniProtKB-UniRule"/>
</dbReference>
<dbReference type="GO" id="GO:0009358">
    <property type="term" value="C:polyphosphate kinase complex"/>
    <property type="evidence" value="ECO:0007669"/>
    <property type="project" value="InterPro"/>
</dbReference>
<evidence type="ECO:0000259" key="12">
    <source>
        <dbReference type="Pfam" id="PF13090"/>
    </source>
</evidence>
<dbReference type="InterPro" id="IPR025200">
    <property type="entry name" value="PPK_C_dom2"/>
</dbReference>
<dbReference type="Pfam" id="PF17941">
    <property type="entry name" value="PP_kinase_C_1"/>
    <property type="match status" value="1"/>
</dbReference>
<dbReference type="SUPFAM" id="SSF56024">
    <property type="entry name" value="Phospholipase D/nuclease"/>
    <property type="match status" value="2"/>
</dbReference>
<evidence type="ECO:0000256" key="2">
    <source>
        <dbReference type="ARBA" id="ARBA00022679"/>
    </source>
</evidence>
<dbReference type="GO" id="GO:0046872">
    <property type="term" value="F:metal ion binding"/>
    <property type="evidence" value="ECO:0007669"/>
    <property type="project" value="UniProtKB-KW"/>
</dbReference>
<name>A0A8J7W7E0_9EURY</name>
<evidence type="ECO:0000256" key="5">
    <source>
        <dbReference type="ARBA" id="ARBA00022777"/>
    </source>
</evidence>
<dbReference type="CDD" id="cd09168">
    <property type="entry name" value="PLDc_PaPPK1_C2_like"/>
    <property type="match status" value="1"/>
</dbReference>
<dbReference type="NCBIfam" id="NF003921">
    <property type="entry name" value="PRK05443.2-2"/>
    <property type="match status" value="1"/>
</dbReference>
<dbReference type="Pfam" id="PF02503">
    <property type="entry name" value="PP_kinase"/>
    <property type="match status" value="1"/>
</dbReference>
<keyword evidence="15" id="KW-1185">Reference proteome</keyword>
<comment type="catalytic activity">
    <reaction evidence="8 9">
        <text>[phosphate](n) + ATP = [phosphate](n+1) + ADP</text>
        <dbReference type="Rhea" id="RHEA:19573"/>
        <dbReference type="Rhea" id="RHEA-COMP:9859"/>
        <dbReference type="Rhea" id="RHEA-COMP:14280"/>
        <dbReference type="ChEBI" id="CHEBI:16838"/>
        <dbReference type="ChEBI" id="CHEBI:30616"/>
        <dbReference type="ChEBI" id="CHEBI:456216"/>
        <dbReference type="EC" id="2.7.4.1"/>
    </reaction>
</comment>
<comment type="function">
    <text evidence="8 9">Catalyzes the reversible transfer of the terminal phosphate of ATP to form a long-chain polyphosphate (polyP).</text>
</comment>
<keyword evidence="4 8" id="KW-0547">Nucleotide-binding</keyword>
<dbReference type="Gene3D" id="3.30.870.10">
    <property type="entry name" value="Endonuclease Chain A"/>
    <property type="match status" value="2"/>
</dbReference>
<dbReference type="OrthoDB" id="74512at2157"/>
<dbReference type="NCBIfam" id="TIGR03705">
    <property type="entry name" value="poly_P_kin"/>
    <property type="match status" value="1"/>
</dbReference>
<dbReference type="InterPro" id="IPR036830">
    <property type="entry name" value="PP_kinase_middle_dom_sf"/>
</dbReference>